<sequence length="253" mass="28055">MLSPDFVLRRLINPLSRFGVGDPARAISRCPGLFAAAIMREQGEDSRLDAALKTLSMLLSRKDLATLIKNCPEALTRSPDELVEIYTYLTETMGLASSSEVHSASHHPHEMRHSTRILISTCSAWRLPLDQVVARHTLLLLANQWPPKFSDSKATSRDKIVSQLLSCPPARFSHWLQSCGLEEELKGEEAELATDPRTVQTYFSADDVKIFETICSNLTSTNSVDATVPSEDFADSDVEDNEDEECDCASPSR</sequence>
<feature type="region of interest" description="Disordered" evidence="1">
    <location>
        <begin position="226"/>
        <end position="253"/>
    </location>
</feature>
<dbReference type="Gene3D" id="1.25.70.10">
    <property type="entry name" value="Transcription termination factor 3, mitochondrial"/>
    <property type="match status" value="1"/>
</dbReference>
<dbReference type="OrthoDB" id="6280678at2759"/>
<evidence type="ECO:0000256" key="1">
    <source>
        <dbReference type="SAM" id="MobiDB-lite"/>
    </source>
</evidence>
<reference evidence="2 3" key="1">
    <citation type="submission" date="2018-11" db="EMBL/GenBank/DDBJ databases">
        <authorList>
            <consortium name="Pathogen Informatics"/>
        </authorList>
    </citation>
    <scope>NUCLEOTIDE SEQUENCE [LARGE SCALE GENOMIC DNA]</scope>
</reference>
<dbReference type="AlphaFoldDB" id="A0A3P7NR08"/>
<dbReference type="EMBL" id="UYRU01051866">
    <property type="protein sequence ID" value="VDN11619.1"/>
    <property type="molecule type" value="Genomic_DNA"/>
</dbReference>
<organism evidence="2 3">
    <name type="scientific">Dibothriocephalus latus</name>
    <name type="common">Fish tapeworm</name>
    <name type="synonym">Diphyllobothrium latum</name>
    <dbReference type="NCBI Taxonomy" id="60516"/>
    <lineage>
        <taxon>Eukaryota</taxon>
        <taxon>Metazoa</taxon>
        <taxon>Spiralia</taxon>
        <taxon>Lophotrochozoa</taxon>
        <taxon>Platyhelminthes</taxon>
        <taxon>Cestoda</taxon>
        <taxon>Eucestoda</taxon>
        <taxon>Diphyllobothriidea</taxon>
        <taxon>Diphyllobothriidae</taxon>
        <taxon>Dibothriocephalus</taxon>
    </lineage>
</organism>
<dbReference type="InterPro" id="IPR038538">
    <property type="entry name" value="MTERF_sf"/>
</dbReference>
<dbReference type="Proteomes" id="UP000281553">
    <property type="component" value="Unassembled WGS sequence"/>
</dbReference>
<evidence type="ECO:0000313" key="2">
    <source>
        <dbReference type="EMBL" id="VDN11619.1"/>
    </source>
</evidence>
<gene>
    <name evidence="2" type="ORF">DILT_LOCUS7450</name>
</gene>
<proteinExistence type="predicted"/>
<accession>A0A3P7NR08</accession>
<evidence type="ECO:0000313" key="3">
    <source>
        <dbReference type="Proteomes" id="UP000281553"/>
    </source>
</evidence>
<name>A0A3P7NR08_DIBLA</name>
<protein>
    <submittedName>
        <fullName evidence="2">Uncharacterized protein</fullName>
    </submittedName>
</protein>
<feature type="compositionally biased region" description="Acidic residues" evidence="1">
    <location>
        <begin position="232"/>
        <end position="247"/>
    </location>
</feature>
<keyword evidence="3" id="KW-1185">Reference proteome</keyword>